<dbReference type="RefSeq" id="WP_090796950.1">
    <property type="nucleotide sequence ID" value="NZ_FMYI01000011.1"/>
</dbReference>
<protein>
    <submittedName>
        <fullName evidence="2">Spore cortex protein YabQ (Spore_YabQ)</fullName>
    </submittedName>
</protein>
<dbReference type="EMBL" id="FMYI01000011">
    <property type="protein sequence ID" value="SDC55249.1"/>
    <property type="molecule type" value="Genomic_DNA"/>
</dbReference>
<name>A0A1G6MIA2_9BACI</name>
<feature type="transmembrane region" description="Helical" evidence="1">
    <location>
        <begin position="91"/>
        <end position="107"/>
    </location>
</feature>
<keyword evidence="1" id="KW-1133">Transmembrane helix</keyword>
<dbReference type="AlphaFoldDB" id="A0A1G6MIA2"/>
<sequence>MTPLEQLVSLWAIYGVGILVGCCLDTSECLTRYLKGKVIFIIVVQFIYWMGLSFGLFIFMIWLNNGHVHIYYIVAILIGYLTYNRLMRERFVLFINQCMALLIRWLVNISRCINIVIVTPFLVLFRVLVLSLNGVKQVFKFLITAAVRLLICRFVKNAYNDLVAEAGFYSRMKNIIIRKKKKQ</sequence>
<keyword evidence="3" id="KW-1185">Reference proteome</keyword>
<proteinExistence type="predicted"/>
<dbReference type="STRING" id="1612202.SAMN05421734_11128"/>
<evidence type="ECO:0000313" key="3">
    <source>
        <dbReference type="Proteomes" id="UP000242949"/>
    </source>
</evidence>
<dbReference type="Pfam" id="PF09578">
    <property type="entry name" value="Spore_YabQ"/>
    <property type="match status" value="1"/>
</dbReference>
<evidence type="ECO:0000313" key="2">
    <source>
        <dbReference type="EMBL" id="SDC55249.1"/>
    </source>
</evidence>
<reference evidence="3" key="1">
    <citation type="submission" date="2016-09" db="EMBL/GenBank/DDBJ databases">
        <authorList>
            <person name="Varghese N."/>
            <person name="Submissions S."/>
        </authorList>
    </citation>
    <scope>NUCLEOTIDE SEQUENCE [LARGE SCALE GENOMIC DNA]</scope>
    <source>
        <strain evidence="3">S5</strain>
    </source>
</reference>
<feature type="transmembrane region" description="Helical" evidence="1">
    <location>
        <begin position="6"/>
        <end position="26"/>
    </location>
</feature>
<gene>
    <name evidence="2" type="ORF">SAMN05421734_11128</name>
</gene>
<accession>A0A1G6MIA2</accession>
<feature type="transmembrane region" description="Helical" evidence="1">
    <location>
        <begin position="68"/>
        <end position="84"/>
    </location>
</feature>
<dbReference type="NCBIfam" id="TIGR02893">
    <property type="entry name" value="spore_yabQ"/>
    <property type="match status" value="1"/>
</dbReference>
<evidence type="ECO:0000256" key="1">
    <source>
        <dbReference type="SAM" id="Phobius"/>
    </source>
</evidence>
<organism evidence="2 3">
    <name type="scientific">Pelagirhabdus alkalitolerans</name>
    <dbReference type="NCBI Taxonomy" id="1612202"/>
    <lineage>
        <taxon>Bacteria</taxon>
        <taxon>Bacillati</taxon>
        <taxon>Bacillota</taxon>
        <taxon>Bacilli</taxon>
        <taxon>Bacillales</taxon>
        <taxon>Bacillaceae</taxon>
        <taxon>Pelagirhabdus</taxon>
    </lineage>
</organism>
<dbReference type="InterPro" id="IPR019074">
    <property type="entry name" value="YabQ"/>
</dbReference>
<dbReference type="Proteomes" id="UP000242949">
    <property type="component" value="Unassembled WGS sequence"/>
</dbReference>
<keyword evidence="1" id="KW-0812">Transmembrane</keyword>
<keyword evidence="1" id="KW-0472">Membrane</keyword>
<dbReference type="OrthoDB" id="1653819at2"/>
<feature type="transmembrane region" description="Helical" evidence="1">
    <location>
        <begin position="38"/>
        <end position="62"/>
    </location>
</feature>
<feature type="transmembrane region" description="Helical" evidence="1">
    <location>
        <begin position="113"/>
        <end position="132"/>
    </location>
</feature>